<keyword evidence="3" id="KW-1185">Reference proteome</keyword>
<feature type="chain" id="PRO_5013333059" description="GH16 domain-containing protein" evidence="1">
    <location>
        <begin position="21"/>
        <end position="261"/>
    </location>
</feature>
<sequence>MFYHKVAVALLAAFGLKAHATLLFSNSGTLEGWDSIKEEHLGTVQQVSNEVFSGDSAIKVIQTYDPNYDGRYHAELATKDGYKRGDSRYYAFSFRLQNEWDFTSQSYNLAQFIADFGDTGCDDWMPSTMIWITGNKLHTRVKQGSICDQVTVKFSDLATVSAGTWHRFVMRVTWQTGNKGLLKVWFDDEEVLSEYGIDTTISDDRTFEFRVGLYANSWYDQGYLEGEQGRRQIWYDEIAIGTTFEDVRAGNKAGGYVEYRG</sequence>
<evidence type="ECO:0000313" key="2">
    <source>
        <dbReference type="EMBL" id="PGH19159.1"/>
    </source>
</evidence>
<dbReference type="Gene3D" id="2.60.120.200">
    <property type="match status" value="1"/>
</dbReference>
<reference evidence="2 3" key="1">
    <citation type="submission" date="2017-10" db="EMBL/GenBank/DDBJ databases">
        <title>Comparative genomics in systemic dimorphic fungi from Ajellomycetaceae.</title>
        <authorList>
            <person name="Munoz J.F."/>
            <person name="Mcewen J.G."/>
            <person name="Clay O.K."/>
            <person name="Cuomo C.A."/>
        </authorList>
    </citation>
    <scope>NUCLEOTIDE SEQUENCE [LARGE SCALE GENOMIC DNA]</scope>
    <source>
        <strain evidence="2 3">UAMH7299</strain>
    </source>
</reference>
<name>A0A2B7YDJ8_POLH7</name>
<accession>A0A2B7YDJ8</accession>
<gene>
    <name evidence="2" type="ORF">AJ80_04239</name>
</gene>
<proteinExistence type="predicted"/>
<dbReference type="EMBL" id="PDNA01000052">
    <property type="protein sequence ID" value="PGH19159.1"/>
    <property type="molecule type" value="Genomic_DNA"/>
</dbReference>
<keyword evidence="1" id="KW-0732">Signal</keyword>
<dbReference type="OrthoDB" id="3889489at2759"/>
<evidence type="ECO:0000313" key="3">
    <source>
        <dbReference type="Proteomes" id="UP000224634"/>
    </source>
</evidence>
<dbReference type="AlphaFoldDB" id="A0A2B7YDJ8"/>
<protein>
    <recommendedName>
        <fullName evidence="4">GH16 domain-containing protein</fullName>
    </recommendedName>
</protein>
<dbReference type="Pfam" id="PF14099">
    <property type="entry name" value="Polysacc_lyase"/>
    <property type="match status" value="1"/>
</dbReference>
<dbReference type="InterPro" id="IPR025975">
    <property type="entry name" value="Polysacc_lyase"/>
</dbReference>
<evidence type="ECO:0008006" key="4">
    <source>
        <dbReference type="Google" id="ProtNLM"/>
    </source>
</evidence>
<comment type="caution">
    <text evidence="2">The sequence shown here is derived from an EMBL/GenBank/DDBJ whole genome shotgun (WGS) entry which is preliminary data.</text>
</comment>
<organism evidence="2 3">
    <name type="scientific">Polytolypa hystricis (strain UAMH7299)</name>
    <dbReference type="NCBI Taxonomy" id="1447883"/>
    <lineage>
        <taxon>Eukaryota</taxon>
        <taxon>Fungi</taxon>
        <taxon>Dikarya</taxon>
        <taxon>Ascomycota</taxon>
        <taxon>Pezizomycotina</taxon>
        <taxon>Eurotiomycetes</taxon>
        <taxon>Eurotiomycetidae</taxon>
        <taxon>Onygenales</taxon>
        <taxon>Onygenales incertae sedis</taxon>
        <taxon>Polytolypa</taxon>
    </lineage>
</organism>
<dbReference type="Proteomes" id="UP000224634">
    <property type="component" value="Unassembled WGS sequence"/>
</dbReference>
<evidence type="ECO:0000256" key="1">
    <source>
        <dbReference type="SAM" id="SignalP"/>
    </source>
</evidence>
<feature type="signal peptide" evidence="1">
    <location>
        <begin position="1"/>
        <end position="20"/>
    </location>
</feature>